<sequence length="107" mass="12574">MAVFSMLPSCLGKTCSLKFLAKPTKYISSFDCLQLQREMRYEGDNPFACKRMNYHVYSRSEEARRGQGYFWAFFFFINEISVMPRQIQVVVNQKGRDDYILSEIDDA</sequence>
<dbReference type="Proteomes" id="UP000823775">
    <property type="component" value="Unassembled WGS sequence"/>
</dbReference>
<organism evidence="1 2">
    <name type="scientific">Datura stramonium</name>
    <name type="common">Jimsonweed</name>
    <name type="synonym">Common thornapple</name>
    <dbReference type="NCBI Taxonomy" id="4076"/>
    <lineage>
        <taxon>Eukaryota</taxon>
        <taxon>Viridiplantae</taxon>
        <taxon>Streptophyta</taxon>
        <taxon>Embryophyta</taxon>
        <taxon>Tracheophyta</taxon>
        <taxon>Spermatophyta</taxon>
        <taxon>Magnoliopsida</taxon>
        <taxon>eudicotyledons</taxon>
        <taxon>Gunneridae</taxon>
        <taxon>Pentapetalae</taxon>
        <taxon>asterids</taxon>
        <taxon>lamiids</taxon>
        <taxon>Solanales</taxon>
        <taxon>Solanaceae</taxon>
        <taxon>Solanoideae</taxon>
        <taxon>Datureae</taxon>
        <taxon>Datura</taxon>
    </lineage>
</organism>
<name>A0ABS8SCZ9_DATST</name>
<evidence type="ECO:0000313" key="1">
    <source>
        <dbReference type="EMBL" id="MCD7456723.1"/>
    </source>
</evidence>
<evidence type="ECO:0000313" key="2">
    <source>
        <dbReference type="Proteomes" id="UP000823775"/>
    </source>
</evidence>
<proteinExistence type="predicted"/>
<protein>
    <submittedName>
        <fullName evidence="1">Uncharacterized protein</fullName>
    </submittedName>
</protein>
<comment type="caution">
    <text evidence="1">The sequence shown here is derived from an EMBL/GenBank/DDBJ whole genome shotgun (WGS) entry which is preliminary data.</text>
</comment>
<reference evidence="1 2" key="1">
    <citation type="journal article" date="2021" name="BMC Genomics">
        <title>Datura genome reveals duplications of psychoactive alkaloid biosynthetic genes and high mutation rate following tissue culture.</title>
        <authorList>
            <person name="Rajewski A."/>
            <person name="Carter-House D."/>
            <person name="Stajich J."/>
            <person name="Litt A."/>
        </authorList>
    </citation>
    <scope>NUCLEOTIDE SEQUENCE [LARGE SCALE GENOMIC DNA]</scope>
    <source>
        <strain evidence="1">AR-01</strain>
    </source>
</reference>
<accession>A0ABS8SCZ9</accession>
<dbReference type="EMBL" id="JACEIK010000420">
    <property type="protein sequence ID" value="MCD7456723.1"/>
    <property type="molecule type" value="Genomic_DNA"/>
</dbReference>
<gene>
    <name evidence="1" type="ORF">HAX54_032913</name>
</gene>
<keyword evidence="2" id="KW-1185">Reference proteome</keyword>